<keyword evidence="2" id="KW-1185">Reference proteome</keyword>
<organism evidence="1 2">
    <name type="scientific">Streptomyces phage Coruscant</name>
    <dbReference type="NCBI Taxonomy" id="2739834"/>
    <lineage>
        <taxon>Viruses</taxon>
        <taxon>Duplodnaviria</taxon>
        <taxon>Heunggongvirae</taxon>
        <taxon>Uroviricota</taxon>
        <taxon>Caudoviricetes</taxon>
        <taxon>Stanwilliamsviridae</taxon>
        <taxon>Boydwoodruffvirinae</taxon>
        <taxon>Coruscantvirus</taxon>
        <taxon>Coruscantvirus coruscant</taxon>
    </lineage>
</organism>
<dbReference type="Proteomes" id="UP000515922">
    <property type="component" value="Segment"/>
</dbReference>
<evidence type="ECO:0000313" key="2">
    <source>
        <dbReference type="Proteomes" id="UP000515922"/>
    </source>
</evidence>
<evidence type="ECO:0000313" key="1">
    <source>
        <dbReference type="EMBL" id="QMP84175.1"/>
    </source>
</evidence>
<name>A0A7G4AVY5_9CAUD</name>
<sequence>MSDELYVPFDADEDFDPGYDADEDIEVTEAHAKEVNNA</sequence>
<protein>
    <submittedName>
        <fullName evidence="1">Uncharacterized protein</fullName>
    </submittedName>
</protein>
<reference evidence="1 2" key="1">
    <citation type="submission" date="2020-07" db="EMBL/GenBank/DDBJ databases">
        <title>Streptomyces phage Genome sequencing and assembly.</title>
        <authorList>
            <person name="Sharma V."/>
            <person name="Hardy A."/>
            <person name="Frunzke J."/>
        </authorList>
    </citation>
    <scope>NUCLEOTIDE SEQUENCE [LARGE SCALE GENOMIC DNA]</scope>
</reference>
<accession>A0A7G4AVY5</accession>
<gene>
    <name evidence="1" type="ORF">HUN41_00046</name>
</gene>
<proteinExistence type="predicted"/>
<dbReference type="EMBL" id="MT711976">
    <property type="protein sequence ID" value="QMP84175.1"/>
    <property type="molecule type" value="Genomic_DNA"/>
</dbReference>